<sequence length="93" mass="10715">MNQISTLEKEDIAVEPTTWLVPNQLKSHKPSLGNTIKKWVKKMPFFSAVDYFRRKVYDSSIFDGYIQPLAKVLEEWPGALLIDITNRCNAKCV</sequence>
<reference evidence="1" key="1">
    <citation type="submission" date="2018-05" db="EMBL/GenBank/DDBJ databases">
        <authorList>
            <person name="Lanie J.A."/>
            <person name="Ng W.-L."/>
            <person name="Kazmierczak K.M."/>
            <person name="Andrzejewski T.M."/>
            <person name="Davidsen T.M."/>
            <person name="Wayne K.J."/>
            <person name="Tettelin H."/>
            <person name="Glass J.I."/>
            <person name="Rusch D."/>
            <person name="Podicherti R."/>
            <person name="Tsui H.-C.T."/>
            <person name="Winkler M.E."/>
        </authorList>
    </citation>
    <scope>NUCLEOTIDE SEQUENCE</scope>
</reference>
<accession>A0A382N6N8</accession>
<name>A0A382N6N8_9ZZZZ</name>
<organism evidence="1">
    <name type="scientific">marine metagenome</name>
    <dbReference type="NCBI Taxonomy" id="408172"/>
    <lineage>
        <taxon>unclassified sequences</taxon>
        <taxon>metagenomes</taxon>
        <taxon>ecological metagenomes</taxon>
    </lineage>
</organism>
<protein>
    <submittedName>
        <fullName evidence="1">Uncharacterized protein</fullName>
    </submittedName>
</protein>
<feature type="non-terminal residue" evidence="1">
    <location>
        <position position="93"/>
    </location>
</feature>
<evidence type="ECO:0000313" key="1">
    <source>
        <dbReference type="EMBL" id="SVC56854.1"/>
    </source>
</evidence>
<gene>
    <name evidence="1" type="ORF">METZ01_LOCUS309708</name>
</gene>
<dbReference type="EMBL" id="UINC01098379">
    <property type="protein sequence ID" value="SVC56854.1"/>
    <property type="molecule type" value="Genomic_DNA"/>
</dbReference>
<proteinExistence type="predicted"/>
<dbReference type="AlphaFoldDB" id="A0A382N6N8"/>